<accession>A0A0F4ZKK2</accession>
<dbReference type="InterPro" id="IPR029044">
    <property type="entry name" value="Nucleotide-diphossugar_trans"/>
</dbReference>
<keyword evidence="4" id="KW-0808">Transferase</keyword>
<evidence type="ECO:0000313" key="12">
    <source>
        <dbReference type="Proteomes" id="UP000033483"/>
    </source>
</evidence>
<feature type="transmembrane region" description="Helical" evidence="10">
    <location>
        <begin position="100"/>
        <end position="122"/>
    </location>
</feature>
<feature type="transmembrane region" description="Helical" evidence="10">
    <location>
        <begin position="507"/>
        <end position="526"/>
    </location>
</feature>
<reference evidence="11 12" key="1">
    <citation type="submission" date="2015-03" db="EMBL/GenBank/DDBJ databases">
        <authorList>
            <person name="Radwan O."/>
            <person name="Al-Naeli F.A."/>
            <person name="Rendon G.A."/>
            <person name="Fields C."/>
        </authorList>
    </citation>
    <scope>NUCLEOTIDE SEQUENCE [LARGE SCALE GENOMIC DNA]</scope>
    <source>
        <strain evidence="11">CR-DP1</strain>
    </source>
</reference>
<evidence type="ECO:0000256" key="5">
    <source>
        <dbReference type="ARBA" id="ARBA00022692"/>
    </source>
</evidence>
<dbReference type="GO" id="GO:0016020">
    <property type="term" value="C:membrane"/>
    <property type="evidence" value="ECO:0007669"/>
    <property type="project" value="UniProtKB-SubCell"/>
</dbReference>
<evidence type="ECO:0000256" key="1">
    <source>
        <dbReference type="ARBA" id="ARBA00004141"/>
    </source>
</evidence>
<dbReference type="InterPro" id="IPR004835">
    <property type="entry name" value="Chitin_synth"/>
</dbReference>
<evidence type="ECO:0000256" key="10">
    <source>
        <dbReference type="SAM" id="Phobius"/>
    </source>
</evidence>
<dbReference type="SUPFAM" id="SSF53448">
    <property type="entry name" value="Nucleotide-diphospho-sugar transferases"/>
    <property type="match status" value="1"/>
</dbReference>
<keyword evidence="12" id="KW-1185">Reference proteome</keyword>
<comment type="subcellular location">
    <subcellularLocation>
        <location evidence="1">Membrane</location>
        <topology evidence="1">Multi-pass membrane protein</topology>
    </subcellularLocation>
</comment>
<evidence type="ECO:0000256" key="2">
    <source>
        <dbReference type="ARBA" id="ARBA00012543"/>
    </source>
</evidence>
<proteinExistence type="predicted"/>
<gene>
    <name evidence="11" type="ORF">TD95_000606</name>
</gene>
<comment type="catalytic activity">
    <reaction evidence="8">
        <text>[(1-&gt;4)-N-acetyl-beta-D-glucosaminyl](n) + UDP-N-acetyl-alpha-D-glucosamine = [(1-&gt;4)-N-acetyl-beta-D-glucosaminyl](n+1) + UDP + H(+)</text>
        <dbReference type="Rhea" id="RHEA:16637"/>
        <dbReference type="Rhea" id="RHEA-COMP:9593"/>
        <dbReference type="Rhea" id="RHEA-COMP:9595"/>
        <dbReference type="ChEBI" id="CHEBI:15378"/>
        <dbReference type="ChEBI" id="CHEBI:17029"/>
        <dbReference type="ChEBI" id="CHEBI:57705"/>
        <dbReference type="ChEBI" id="CHEBI:58223"/>
        <dbReference type="EC" id="2.4.1.16"/>
    </reaction>
    <physiologicalReaction direction="left-to-right" evidence="8">
        <dbReference type="Rhea" id="RHEA:16638"/>
    </physiologicalReaction>
</comment>
<organism evidence="11 12">
    <name type="scientific">Thielaviopsis punctulata</name>
    <dbReference type="NCBI Taxonomy" id="72032"/>
    <lineage>
        <taxon>Eukaryota</taxon>
        <taxon>Fungi</taxon>
        <taxon>Dikarya</taxon>
        <taxon>Ascomycota</taxon>
        <taxon>Pezizomycotina</taxon>
        <taxon>Sordariomycetes</taxon>
        <taxon>Hypocreomycetidae</taxon>
        <taxon>Microascales</taxon>
        <taxon>Ceratocystidaceae</taxon>
        <taxon>Thielaviopsis</taxon>
    </lineage>
</organism>
<name>A0A0F4ZKK2_9PEZI</name>
<evidence type="ECO:0000313" key="11">
    <source>
        <dbReference type="EMBL" id="KKA31124.1"/>
    </source>
</evidence>
<dbReference type="GO" id="GO:0004100">
    <property type="term" value="F:chitin synthase activity"/>
    <property type="evidence" value="ECO:0007669"/>
    <property type="project" value="UniProtKB-EC"/>
</dbReference>
<dbReference type="GO" id="GO:0006031">
    <property type="term" value="P:chitin biosynthetic process"/>
    <property type="evidence" value="ECO:0007669"/>
    <property type="project" value="TreeGrafter"/>
</dbReference>
<feature type="transmembrane region" description="Helical" evidence="10">
    <location>
        <begin position="57"/>
        <end position="80"/>
    </location>
</feature>
<evidence type="ECO:0000256" key="4">
    <source>
        <dbReference type="ARBA" id="ARBA00022679"/>
    </source>
</evidence>
<feature type="compositionally biased region" description="Basic and acidic residues" evidence="9">
    <location>
        <begin position="582"/>
        <end position="602"/>
    </location>
</feature>
<evidence type="ECO:0000256" key="9">
    <source>
        <dbReference type="SAM" id="MobiDB-lite"/>
    </source>
</evidence>
<keyword evidence="5 10" id="KW-0812">Transmembrane</keyword>
<feature type="compositionally biased region" description="Basic and acidic residues" evidence="9">
    <location>
        <begin position="554"/>
        <end position="566"/>
    </location>
</feature>
<evidence type="ECO:0000256" key="7">
    <source>
        <dbReference type="ARBA" id="ARBA00023136"/>
    </source>
</evidence>
<feature type="transmembrane region" description="Helical" evidence="10">
    <location>
        <begin position="481"/>
        <end position="500"/>
    </location>
</feature>
<dbReference type="EMBL" id="LAEV01000051">
    <property type="protein sequence ID" value="KKA31124.1"/>
    <property type="molecule type" value="Genomic_DNA"/>
</dbReference>
<protein>
    <recommendedName>
        <fullName evidence="2">chitin synthase</fullName>
        <ecNumber evidence="2">2.4.1.16</ecNumber>
    </recommendedName>
</protein>
<keyword evidence="6 10" id="KW-1133">Transmembrane helix</keyword>
<dbReference type="Gene3D" id="3.90.550.10">
    <property type="entry name" value="Spore Coat Polysaccharide Biosynthesis Protein SpsA, Chain A"/>
    <property type="match status" value="1"/>
</dbReference>
<feature type="transmembrane region" description="Helical" evidence="10">
    <location>
        <begin position="450"/>
        <end position="469"/>
    </location>
</feature>
<dbReference type="OrthoDB" id="5321960at2759"/>
<evidence type="ECO:0000256" key="8">
    <source>
        <dbReference type="ARBA" id="ARBA00049510"/>
    </source>
</evidence>
<feature type="region of interest" description="Disordered" evidence="9">
    <location>
        <begin position="538"/>
        <end position="602"/>
    </location>
</feature>
<dbReference type="PANTHER" id="PTHR22914">
    <property type="entry name" value="CHITIN SYNTHASE"/>
    <property type="match status" value="1"/>
</dbReference>
<dbReference type="Proteomes" id="UP000033483">
    <property type="component" value="Unassembled WGS sequence"/>
</dbReference>
<evidence type="ECO:0000256" key="6">
    <source>
        <dbReference type="ARBA" id="ARBA00022989"/>
    </source>
</evidence>
<dbReference type="PANTHER" id="PTHR22914:SF46">
    <property type="entry name" value="CHITIN SYNTHASE"/>
    <property type="match status" value="1"/>
</dbReference>
<dbReference type="GO" id="GO:0030428">
    <property type="term" value="C:cell septum"/>
    <property type="evidence" value="ECO:0007669"/>
    <property type="project" value="TreeGrafter"/>
</dbReference>
<feature type="transmembrane region" description="Helical" evidence="10">
    <location>
        <begin position="20"/>
        <end position="45"/>
    </location>
</feature>
<sequence length="602" mass="68267">MYLVKPAPEPGWPVREIVYSAVMGVVMLVALVEWVLWVTVFSYCLTQVFRKAEHWTIRVLCVTIGCSFWIMRLLFLPVMLVTLPLPSYITGLWPADLVGFLQWFAFWMFTLLLIVPSLVCIWELSLNRLQPASALNKSIPKLTKASAPKIAIVMPVYQESLDVLVDAIQSIVHSQYPKNCMHLFVSFDSDDVDGLFKETLEKFHVSPFDNMPTHIDIACSGVRITFSRFPHAGKRACQQSTYNLFKRTYAHYGYQWDNVLVLFMDSDCRLDSNALRGFAHDMYASPGNSRRTLAMTGLITASSPRLSLLSLLQDVEYVHGQLFDRAVESGCGAVTCLPGALTIVRYSAFDRMAPHYFAPSTSTIDSLFNYARTQLGEDRWLTHLFMIGAKRRGQLRLCTTARCKTAAVSSWTDLVKQRRRWFLGFIANEAAMLTDCRLWRRYPVLLAVRFLHDAVRTTALVFFVLFLALATSERTVEQLPVGFLFVSLGLNWLLMLYFAAVLHRFKVLLYPVMFVVNPFLNLWYMVYAVVTASQRTWGGPRASAGETHGTSNVDGEKREDPNHDDGCTTSLVQPPDALDGCLRVEAKNVKPKTKDTSHKQQR</sequence>
<dbReference type="Pfam" id="PF03142">
    <property type="entry name" value="Chitin_synth_2"/>
    <property type="match status" value="1"/>
</dbReference>
<evidence type="ECO:0000256" key="3">
    <source>
        <dbReference type="ARBA" id="ARBA00022676"/>
    </source>
</evidence>
<keyword evidence="3" id="KW-0328">Glycosyltransferase</keyword>
<dbReference type="GO" id="GO:0071944">
    <property type="term" value="C:cell periphery"/>
    <property type="evidence" value="ECO:0007669"/>
    <property type="project" value="TreeGrafter"/>
</dbReference>
<comment type="caution">
    <text evidence="11">The sequence shown here is derived from an EMBL/GenBank/DDBJ whole genome shotgun (WGS) entry which is preliminary data.</text>
</comment>
<keyword evidence="7 10" id="KW-0472">Membrane</keyword>
<dbReference type="AlphaFoldDB" id="A0A0F4ZKK2"/>
<dbReference type="EC" id="2.4.1.16" evidence="2"/>